<feature type="compositionally biased region" description="Polar residues" evidence="1">
    <location>
        <begin position="69"/>
        <end position="78"/>
    </location>
</feature>
<dbReference type="Proteomes" id="UP000749559">
    <property type="component" value="Unassembled WGS sequence"/>
</dbReference>
<dbReference type="AlphaFoldDB" id="A0A8S4MZB7"/>
<keyword evidence="3" id="KW-1185">Reference proteome</keyword>
<evidence type="ECO:0000313" key="2">
    <source>
        <dbReference type="EMBL" id="CAH1773966.1"/>
    </source>
</evidence>
<evidence type="ECO:0000313" key="3">
    <source>
        <dbReference type="Proteomes" id="UP000749559"/>
    </source>
</evidence>
<name>A0A8S4MZB7_OWEFU</name>
<accession>A0A8S4MZB7</accession>
<sequence length="102" mass="11824">MDRVTCAKIKSKMTSELKRAPGHKEKQELHSIKVALLQSDVRSNMHTSMENTNRNIPRPNVNDVDTRDPTVTNDTAQNIIKPDRLRLAKDHLQLHARFHKYK</sequence>
<gene>
    <name evidence="2" type="ORF">OFUS_LOCUS1493</name>
</gene>
<dbReference type="EMBL" id="CAIIXF020000001">
    <property type="protein sequence ID" value="CAH1773966.1"/>
    <property type="molecule type" value="Genomic_DNA"/>
</dbReference>
<organism evidence="2 3">
    <name type="scientific">Owenia fusiformis</name>
    <name type="common">Polychaete worm</name>
    <dbReference type="NCBI Taxonomy" id="6347"/>
    <lineage>
        <taxon>Eukaryota</taxon>
        <taxon>Metazoa</taxon>
        <taxon>Spiralia</taxon>
        <taxon>Lophotrochozoa</taxon>
        <taxon>Annelida</taxon>
        <taxon>Polychaeta</taxon>
        <taxon>Sedentaria</taxon>
        <taxon>Canalipalpata</taxon>
        <taxon>Sabellida</taxon>
        <taxon>Oweniida</taxon>
        <taxon>Oweniidae</taxon>
        <taxon>Owenia</taxon>
    </lineage>
</organism>
<protein>
    <submittedName>
        <fullName evidence="2">Uncharacterized protein</fullName>
    </submittedName>
</protein>
<evidence type="ECO:0000256" key="1">
    <source>
        <dbReference type="SAM" id="MobiDB-lite"/>
    </source>
</evidence>
<feature type="non-terminal residue" evidence="2">
    <location>
        <position position="102"/>
    </location>
</feature>
<comment type="caution">
    <text evidence="2">The sequence shown here is derived from an EMBL/GenBank/DDBJ whole genome shotgun (WGS) entry which is preliminary data.</text>
</comment>
<reference evidence="2" key="1">
    <citation type="submission" date="2022-03" db="EMBL/GenBank/DDBJ databases">
        <authorList>
            <person name="Martin C."/>
        </authorList>
    </citation>
    <scope>NUCLEOTIDE SEQUENCE</scope>
</reference>
<feature type="region of interest" description="Disordered" evidence="1">
    <location>
        <begin position="48"/>
        <end position="78"/>
    </location>
</feature>
<proteinExistence type="predicted"/>